<feature type="compositionally biased region" description="Polar residues" evidence="1">
    <location>
        <begin position="86"/>
        <end position="95"/>
    </location>
</feature>
<dbReference type="Proteomes" id="UP001159363">
    <property type="component" value="Chromosome 10"/>
</dbReference>
<comment type="caution">
    <text evidence="2">The sequence shown here is derived from an EMBL/GenBank/DDBJ whole genome shotgun (WGS) entry which is preliminary data.</text>
</comment>
<sequence>MNSLTYNALGIIRQAVHGASTPSGICTDPSNEMVTVQQKAQYVLWFAEFKSIVTVHHNFIPGQHVPQRRAICRWVKSFCETDTIQKKQSSGWPRTTNEKTMEKQRKGYDFKTRQRRATPAADTRKLSGTWEGGGPTSILPSSWNDALAAC</sequence>
<organism evidence="2 3">
    <name type="scientific">Dryococelus australis</name>
    <dbReference type="NCBI Taxonomy" id="614101"/>
    <lineage>
        <taxon>Eukaryota</taxon>
        <taxon>Metazoa</taxon>
        <taxon>Ecdysozoa</taxon>
        <taxon>Arthropoda</taxon>
        <taxon>Hexapoda</taxon>
        <taxon>Insecta</taxon>
        <taxon>Pterygota</taxon>
        <taxon>Neoptera</taxon>
        <taxon>Polyneoptera</taxon>
        <taxon>Phasmatodea</taxon>
        <taxon>Verophasmatodea</taxon>
        <taxon>Anareolatae</taxon>
        <taxon>Phasmatidae</taxon>
        <taxon>Eurycanthinae</taxon>
        <taxon>Dryococelus</taxon>
    </lineage>
</organism>
<feature type="region of interest" description="Disordered" evidence="1">
    <location>
        <begin position="86"/>
        <end position="137"/>
    </location>
</feature>
<protein>
    <recommendedName>
        <fullName evidence="4">DUF4817 domain-containing protein</fullName>
    </recommendedName>
</protein>
<reference evidence="2 3" key="1">
    <citation type="submission" date="2023-02" db="EMBL/GenBank/DDBJ databases">
        <title>LHISI_Scaffold_Assembly.</title>
        <authorList>
            <person name="Stuart O.P."/>
            <person name="Cleave R."/>
            <person name="Magrath M.J.L."/>
            <person name="Mikheyev A.S."/>
        </authorList>
    </citation>
    <scope>NUCLEOTIDE SEQUENCE [LARGE SCALE GENOMIC DNA]</scope>
    <source>
        <strain evidence="2">Daus_M_001</strain>
        <tissue evidence="2">Leg muscle</tissue>
    </source>
</reference>
<name>A0ABQ9GLC7_9NEOP</name>
<dbReference type="EMBL" id="JARBHB010000011">
    <property type="protein sequence ID" value="KAJ8872839.1"/>
    <property type="molecule type" value="Genomic_DNA"/>
</dbReference>
<evidence type="ECO:0000256" key="1">
    <source>
        <dbReference type="SAM" id="MobiDB-lite"/>
    </source>
</evidence>
<evidence type="ECO:0008006" key="4">
    <source>
        <dbReference type="Google" id="ProtNLM"/>
    </source>
</evidence>
<evidence type="ECO:0000313" key="2">
    <source>
        <dbReference type="EMBL" id="KAJ8872839.1"/>
    </source>
</evidence>
<proteinExistence type="predicted"/>
<keyword evidence="3" id="KW-1185">Reference proteome</keyword>
<evidence type="ECO:0000313" key="3">
    <source>
        <dbReference type="Proteomes" id="UP001159363"/>
    </source>
</evidence>
<accession>A0ABQ9GLC7</accession>
<feature type="compositionally biased region" description="Basic and acidic residues" evidence="1">
    <location>
        <begin position="96"/>
        <end position="112"/>
    </location>
</feature>
<gene>
    <name evidence="2" type="ORF">PR048_026455</name>
</gene>